<feature type="transmembrane region" description="Helical" evidence="5">
    <location>
        <begin position="333"/>
        <end position="355"/>
    </location>
</feature>
<dbReference type="GO" id="GO:0022857">
    <property type="term" value="F:transmembrane transporter activity"/>
    <property type="evidence" value="ECO:0007669"/>
    <property type="project" value="InterPro"/>
</dbReference>
<dbReference type="PROSITE" id="PS50850">
    <property type="entry name" value="MFS"/>
    <property type="match status" value="1"/>
</dbReference>
<feature type="signal peptide" evidence="6">
    <location>
        <begin position="1"/>
        <end position="22"/>
    </location>
</feature>
<dbReference type="AlphaFoldDB" id="A0AAU7GIV7"/>
<feature type="transmembrane region" description="Helical" evidence="5">
    <location>
        <begin position="95"/>
        <end position="117"/>
    </location>
</feature>
<sequence length="389" mass="40077">MVRGLYVLLAAVCAVAVSAVYAAQPILGEAGRDLGIAPDAYGWLVSVGQFGYLVGLVFLVPLGDLLDRRRLITVHLIVVAVGLGAVATAPEAPMAFAGLATAGLFAVAVQTTVAYAAAVAQPQERGRRLGFVTSGIVVGILGSRLLAGALTELWGWRSVYLVLAALAVVLAIASRILLPVDVRSSAGRYQDLLRDGLRSFADPVFLSRGVIAFFLFASFGTLWSGIALPLSAAPWRLSETQVGLFGLAALAGALAAGRAGRWADAGRGNAVTGIALAALMVSWVLLGQLRWTLLLPVLGVIVLDFAVQAVHVSNQHILTELRPGRISTAIGGYMVFYSLGSAVGAAATTGIYSAVGWAGSAVLGIAFAGAALLTWAIGVPVVRALRPGD</sequence>
<feature type="transmembrane region" description="Helical" evidence="5">
    <location>
        <begin position="159"/>
        <end position="178"/>
    </location>
</feature>
<comment type="subcellular location">
    <subcellularLocation>
        <location evidence="1">Cell membrane</location>
        <topology evidence="1">Multi-pass membrane protein</topology>
    </subcellularLocation>
</comment>
<dbReference type="InterPro" id="IPR011701">
    <property type="entry name" value="MFS"/>
</dbReference>
<organism evidence="8">
    <name type="scientific">Leifsonia sp. NPDC080035</name>
    <dbReference type="NCBI Taxonomy" id="3143936"/>
    <lineage>
        <taxon>Bacteria</taxon>
        <taxon>Bacillati</taxon>
        <taxon>Actinomycetota</taxon>
        <taxon>Actinomycetes</taxon>
        <taxon>Micrococcales</taxon>
        <taxon>Microbacteriaceae</taxon>
        <taxon>Leifsonia</taxon>
    </lineage>
</organism>
<evidence type="ECO:0000256" key="4">
    <source>
        <dbReference type="ARBA" id="ARBA00023136"/>
    </source>
</evidence>
<dbReference type="InterPro" id="IPR020846">
    <property type="entry name" value="MFS_dom"/>
</dbReference>
<dbReference type="InterPro" id="IPR036259">
    <property type="entry name" value="MFS_trans_sf"/>
</dbReference>
<dbReference type="RefSeq" id="WP_348790023.1">
    <property type="nucleotide sequence ID" value="NZ_CP157390.1"/>
</dbReference>
<evidence type="ECO:0000256" key="3">
    <source>
        <dbReference type="ARBA" id="ARBA00022989"/>
    </source>
</evidence>
<feature type="transmembrane region" description="Helical" evidence="5">
    <location>
        <begin position="129"/>
        <end position="147"/>
    </location>
</feature>
<evidence type="ECO:0000256" key="6">
    <source>
        <dbReference type="SAM" id="SignalP"/>
    </source>
</evidence>
<keyword evidence="4 5" id="KW-0472">Membrane</keyword>
<feature type="transmembrane region" description="Helical" evidence="5">
    <location>
        <begin position="72"/>
        <end position="89"/>
    </location>
</feature>
<protein>
    <submittedName>
        <fullName evidence="8">MFS transporter</fullName>
    </submittedName>
</protein>
<feature type="transmembrane region" description="Helical" evidence="5">
    <location>
        <begin position="269"/>
        <end position="287"/>
    </location>
</feature>
<evidence type="ECO:0000256" key="5">
    <source>
        <dbReference type="SAM" id="Phobius"/>
    </source>
</evidence>
<feature type="transmembrane region" description="Helical" evidence="5">
    <location>
        <begin position="205"/>
        <end position="228"/>
    </location>
</feature>
<dbReference type="PANTHER" id="PTHR42910:SF1">
    <property type="entry name" value="MAJOR FACILITATOR SUPERFAMILY (MFS) PROFILE DOMAIN-CONTAINING PROTEIN"/>
    <property type="match status" value="1"/>
</dbReference>
<evidence type="ECO:0000256" key="1">
    <source>
        <dbReference type="ARBA" id="ARBA00004651"/>
    </source>
</evidence>
<dbReference type="PANTHER" id="PTHR42910">
    <property type="entry name" value="TRANSPORTER SCO4007-RELATED"/>
    <property type="match status" value="1"/>
</dbReference>
<dbReference type="EMBL" id="CP157390">
    <property type="protein sequence ID" value="XBM50113.1"/>
    <property type="molecule type" value="Genomic_DNA"/>
</dbReference>
<keyword evidence="6" id="KW-0732">Signal</keyword>
<proteinExistence type="predicted"/>
<evidence type="ECO:0000256" key="2">
    <source>
        <dbReference type="ARBA" id="ARBA00022692"/>
    </source>
</evidence>
<name>A0AAU7GIV7_9MICO</name>
<feature type="domain" description="Major facilitator superfamily (MFS) profile" evidence="7">
    <location>
        <begin position="1"/>
        <end position="386"/>
    </location>
</feature>
<feature type="transmembrane region" description="Helical" evidence="5">
    <location>
        <begin position="41"/>
        <end position="60"/>
    </location>
</feature>
<feature type="transmembrane region" description="Helical" evidence="5">
    <location>
        <begin position="240"/>
        <end position="257"/>
    </location>
</feature>
<evidence type="ECO:0000259" key="7">
    <source>
        <dbReference type="PROSITE" id="PS50850"/>
    </source>
</evidence>
<gene>
    <name evidence="8" type="ORF">AAME72_09625</name>
</gene>
<dbReference type="Pfam" id="PF07690">
    <property type="entry name" value="MFS_1"/>
    <property type="match status" value="1"/>
</dbReference>
<feature type="chain" id="PRO_5043582621" evidence="6">
    <location>
        <begin position="23"/>
        <end position="389"/>
    </location>
</feature>
<dbReference type="Gene3D" id="1.20.1250.20">
    <property type="entry name" value="MFS general substrate transporter like domains"/>
    <property type="match status" value="1"/>
</dbReference>
<accession>A0AAU7GIV7</accession>
<keyword evidence="2 5" id="KW-0812">Transmembrane</keyword>
<keyword evidence="3 5" id="KW-1133">Transmembrane helix</keyword>
<evidence type="ECO:0000313" key="8">
    <source>
        <dbReference type="EMBL" id="XBM50113.1"/>
    </source>
</evidence>
<feature type="transmembrane region" description="Helical" evidence="5">
    <location>
        <begin position="361"/>
        <end position="382"/>
    </location>
</feature>
<dbReference type="GO" id="GO:0005886">
    <property type="term" value="C:plasma membrane"/>
    <property type="evidence" value="ECO:0007669"/>
    <property type="project" value="UniProtKB-SubCell"/>
</dbReference>
<reference evidence="8" key="1">
    <citation type="submission" date="2024-05" db="EMBL/GenBank/DDBJ databases">
        <title>The Natural Products Discovery Center: Release of the First 8490 Sequenced Strains for Exploring Actinobacteria Biosynthetic Diversity.</title>
        <authorList>
            <person name="Kalkreuter E."/>
            <person name="Kautsar S.A."/>
            <person name="Yang D."/>
            <person name="Bader C.D."/>
            <person name="Teijaro C.N."/>
            <person name="Fluegel L."/>
            <person name="Davis C.M."/>
            <person name="Simpson J.R."/>
            <person name="Lauterbach L."/>
            <person name="Steele A.D."/>
            <person name="Gui C."/>
            <person name="Meng S."/>
            <person name="Li G."/>
            <person name="Viehrig K."/>
            <person name="Ye F."/>
            <person name="Su P."/>
            <person name="Kiefer A.F."/>
            <person name="Nichols A."/>
            <person name="Cepeda A.J."/>
            <person name="Yan W."/>
            <person name="Fan B."/>
            <person name="Jiang Y."/>
            <person name="Adhikari A."/>
            <person name="Zheng C.-J."/>
            <person name="Schuster L."/>
            <person name="Cowan T.M."/>
            <person name="Smanski M.J."/>
            <person name="Chevrette M.G."/>
            <person name="de Carvalho L.P.S."/>
            <person name="Shen B."/>
        </authorList>
    </citation>
    <scope>NUCLEOTIDE SEQUENCE</scope>
    <source>
        <strain evidence="8">NPDC080035</strain>
    </source>
</reference>
<dbReference type="SUPFAM" id="SSF103473">
    <property type="entry name" value="MFS general substrate transporter"/>
    <property type="match status" value="1"/>
</dbReference>
<feature type="transmembrane region" description="Helical" evidence="5">
    <location>
        <begin position="293"/>
        <end position="312"/>
    </location>
</feature>